<dbReference type="GO" id="GO:0016020">
    <property type="term" value="C:membrane"/>
    <property type="evidence" value="ECO:0007669"/>
    <property type="project" value="InterPro"/>
</dbReference>
<accession>A0A5C1APU9</accession>
<keyword evidence="20" id="KW-1185">Reference proteome</keyword>
<feature type="modified residue" description="4-aspartylphosphate" evidence="16">
    <location>
        <position position="66"/>
    </location>
</feature>
<dbReference type="Pfam" id="PF08448">
    <property type="entry name" value="PAS_4"/>
    <property type="match status" value="1"/>
</dbReference>
<evidence type="ECO:0000259" key="17">
    <source>
        <dbReference type="PROSITE" id="PS50109"/>
    </source>
</evidence>
<comment type="catalytic activity">
    <reaction evidence="1">
        <text>ATP + protein L-histidine = ADP + protein N-phospho-L-histidine.</text>
        <dbReference type="EC" id="2.7.13.3"/>
    </reaction>
</comment>
<evidence type="ECO:0000256" key="3">
    <source>
        <dbReference type="ARBA" id="ARBA00004496"/>
    </source>
</evidence>
<dbReference type="InterPro" id="IPR011712">
    <property type="entry name" value="Sig_transdc_His_kin_sub3_dim/P"/>
</dbReference>
<dbReference type="InterPro" id="IPR000014">
    <property type="entry name" value="PAS"/>
</dbReference>
<name>A0A5C1APU9_9BACT</name>
<dbReference type="Proteomes" id="UP000324974">
    <property type="component" value="Chromosome"/>
</dbReference>
<dbReference type="InterPro" id="IPR050482">
    <property type="entry name" value="Sensor_HK_TwoCompSys"/>
</dbReference>
<feature type="domain" description="Histidine kinase" evidence="17">
    <location>
        <begin position="279"/>
        <end position="475"/>
    </location>
</feature>
<dbReference type="Pfam" id="PF07730">
    <property type="entry name" value="HisKA_3"/>
    <property type="match status" value="1"/>
</dbReference>
<dbReference type="Gene3D" id="1.20.5.1930">
    <property type="match status" value="1"/>
</dbReference>
<keyword evidence="8" id="KW-0808">Transferase</keyword>
<dbReference type="Pfam" id="PF00072">
    <property type="entry name" value="Response_reg"/>
    <property type="match status" value="1"/>
</dbReference>
<dbReference type="InterPro" id="IPR013656">
    <property type="entry name" value="PAS_4"/>
</dbReference>
<dbReference type="InterPro" id="IPR004358">
    <property type="entry name" value="Sig_transdc_His_kin-like_C"/>
</dbReference>
<dbReference type="GO" id="GO:0046872">
    <property type="term" value="F:metal ion binding"/>
    <property type="evidence" value="ECO:0007669"/>
    <property type="project" value="UniProtKB-KW"/>
</dbReference>
<dbReference type="PRINTS" id="PR00344">
    <property type="entry name" value="BCTRLSENSOR"/>
</dbReference>
<dbReference type="InterPro" id="IPR035965">
    <property type="entry name" value="PAS-like_dom_sf"/>
</dbReference>
<dbReference type="KEGG" id="lrs:PX52LOC_08139"/>
<dbReference type="SUPFAM" id="SSF55874">
    <property type="entry name" value="ATPase domain of HSP90 chaperone/DNA topoisomerase II/histidine kinase"/>
    <property type="match status" value="1"/>
</dbReference>
<dbReference type="PROSITE" id="PS50109">
    <property type="entry name" value="HIS_KIN"/>
    <property type="match status" value="1"/>
</dbReference>
<dbReference type="CDD" id="cd00156">
    <property type="entry name" value="REC"/>
    <property type="match status" value="1"/>
</dbReference>
<keyword evidence="13" id="KW-0411">Iron-sulfur</keyword>
<dbReference type="SUPFAM" id="SSF52172">
    <property type="entry name" value="CheY-like"/>
    <property type="match status" value="1"/>
</dbReference>
<evidence type="ECO:0000256" key="14">
    <source>
        <dbReference type="ARBA" id="ARBA00024827"/>
    </source>
</evidence>
<organism evidence="19 20">
    <name type="scientific">Limnoglobus roseus</name>
    <dbReference type="NCBI Taxonomy" id="2598579"/>
    <lineage>
        <taxon>Bacteria</taxon>
        <taxon>Pseudomonadati</taxon>
        <taxon>Planctomycetota</taxon>
        <taxon>Planctomycetia</taxon>
        <taxon>Gemmatales</taxon>
        <taxon>Gemmataceae</taxon>
        <taxon>Limnoglobus</taxon>
    </lineage>
</organism>
<dbReference type="NCBIfam" id="TIGR00229">
    <property type="entry name" value="sensory_box"/>
    <property type="match status" value="1"/>
</dbReference>
<evidence type="ECO:0000256" key="4">
    <source>
        <dbReference type="ARBA" id="ARBA00012438"/>
    </source>
</evidence>
<dbReference type="CDD" id="cd16917">
    <property type="entry name" value="HATPase_UhpB-NarQ-NarX-like"/>
    <property type="match status" value="1"/>
</dbReference>
<evidence type="ECO:0000256" key="1">
    <source>
        <dbReference type="ARBA" id="ARBA00000085"/>
    </source>
</evidence>
<evidence type="ECO:0000256" key="11">
    <source>
        <dbReference type="ARBA" id="ARBA00023004"/>
    </source>
</evidence>
<evidence type="ECO:0000256" key="15">
    <source>
        <dbReference type="ARBA" id="ARBA00030800"/>
    </source>
</evidence>
<dbReference type="GO" id="GO:0051539">
    <property type="term" value="F:4 iron, 4 sulfur cluster binding"/>
    <property type="evidence" value="ECO:0007669"/>
    <property type="project" value="UniProtKB-KW"/>
</dbReference>
<dbReference type="SMART" id="SM00448">
    <property type="entry name" value="REC"/>
    <property type="match status" value="1"/>
</dbReference>
<reference evidence="20" key="1">
    <citation type="submission" date="2019-08" db="EMBL/GenBank/DDBJ databases">
        <title>Limnoglobus roseus gen. nov., sp. nov., a novel freshwater planctomycete with a giant genome from the family Gemmataceae.</title>
        <authorList>
            <person name="Kulichevskaya I.S."/>
            <person name="Naumoff D.G."/>
            <person name="Miroshnikov K."/>
            <person name="Ivanova A."/>
            <person name="Philippov D.A."/>
            <person name="Hakobyan A."/>
            <person name="Rijpstra I.C."/>
            <person name="Sinninghe Damste J.S."/>
            <person name="Liesack W."/>
            <person name="Dedysh S.N."/>
        </authorList>
    </citation>
    <scope>NUCLEOTIDE SEQUENCE [LARGE SCALE GENOMIC DNA]</scope>
    <source>
        <strain evidence="20">PX52</strain>
    </source>
</reference>
<dbReference type="PROSITE" id="PS50110">
    <property type="entry name" value="RESPONSE_REGULATORY"/>
    <property type="match status" value="1"/>
</dbReference>
<evidence type="ECO:0000256" key="6">
    <source>
        <dbReference type="ARBA" id="ARBA00022485"/>
    </source>
</evidence>
<protein>
    <recommendedName>
        <fullName evidence="5">Oxygen sensor histidine kinase NreB</fullName>
        <ecNumber evidence="4">2.7.13.3</ecNumber>
    </recommendedName>
    <alternativeName>
        <fullName evidence="15">Nitrogen regulation protein B</fullName>
    </alternativeName>
</protein>
<evidence type="ECO:0000256" key="12">
    <source>
        <dbReference type="ARBA" id="ARBA00023012"/>
    </source>
</evidence>
<gene>
    <name evidence="19" type="ORF">PX52LOC_08139</name>
</gene>
<dbReference type="AlphaFoldDB" id="A0A5C1APU9"/>
<dbReference type="GO" id="GO:0000155">
    <property type="term" value="F:phosphorelay sensor kinase activity"/>
    <property type="evidence" value="ECO:0007669"/>
    <property type="project" value="InterPro"/>
</dbReference>
<dbReference type="EMBL" id="CP042425">
    <property type="protein sequence ID" value="QEL21010.1"/>
    <property type="molecule type" value="Genomic_DNA"/>
</dbReference>
<dbReference type="EC" id="2.7.13.3" evidence="4"/>
<evidence type="ECO:0000256" key="9">
    <source>
        <dbReference type="ARBA" id="ARBA00022723"/>
    </source>
</evidence>
<keyword evidence="9" id="KW-0479">Metal-binding</keyword>
<dbReference type="SMART" id="SM00387">
    <property type="entry name" value="HATPase_c"/>
    <property type="match status" value="1"/>
</dbReference>
<keyword evidence="7" id="KW-0963">Cytoplasm</keyword>
<evidence type="ECO:0000256" key="8">
    <source>
        <dbReference type="ARBA" id="ARBA00022679"/>
    </source>
</evidence>
<keyword evidence="11" id="KW-0408">Iron</keyword>
<dbReference type="InterPro" id="IPR011006">
    <property type="entry name" value="CheY-like_superfamily"/>
</dbReference>
<keyword evidence="10" id="KW-0418">Kinase</keyword>
<dbReference type="GO" id="GO:0046983">
    <property type="term" value="F:protein dimerization activity"/>
    <property type="evidence" value="ECO:0007669"/>
    <property type="project" value="InterPro"/>
</dbReference>
<dbReference type="SUPFAM" id="SSF55785">
    <property type="entry name" value="PYP-like sensor domain (PAS domain)"/>
    <property type="match status" value="1"/>
</dbReference>
<evidence type="ECO:0000256" key="7">
    <source>
        <dbReference type="ARBA" id="ARBA00022490"/>
    </source>
</evidence>
<dbReference type="InterPro" id="IPR036890">
    <property type="entry name" value="HATPase_C_sf"/>
</dbReference>
<dbReference type="Gene3D" id="3.40.50.2300">
    <property type="match status" value="1"/>
</dbReference>
<dbReference type="Pfam" id="PF02518">
    <property type="entry name" value="HATPase_c"/>
    <property type="match status" value="1"/>
</dbReference>
<keyword evidence="6" id="KW-0004">4Fe-4S</keyword>
<evidence type="ECO:0000256" key="10">
    <source>
        <dbReference type="ARBA" id="ARBA00022777"/>
    </source>
</evidence>
<keyword evidence="16" id="KW-0597">Phosphoprotein</keyword>
<evidence type="ECO:0000313" key="20">
    <source>
        <dbReference type="Proteomes" id="UP000324974"/>
    </source>
</evidence>
<dbReference type="OrthoDB" id="290376at2"/>
<evidence type="ECO:0000256" key="16">
    <source>
        <dbReference type="PROSITE-ProRule" id="PRU00169"/>
    </source>
</evidence>
<evidence type="ECO:0000259" key="18">
    <source>
        <dbReference type="PROSITE" id="PS50110"/>
    </source>
</evidence>
<dbReference type="PANTHER" id="PTHR24421">
    <property type="entry name" value="NITRATE/NITRITE SENSOR PROTEIN NARX-RELATED"/>
    <property type="match status" value="1"/>
</dbReference>
<evidence type="ECO:0000256" key="5">
    <source>
        <dbReference type="ARBA" id="ARBA00017322"/>
    </source>
</evidence>
<dbReference type="Gene3D" id="3.30.450.20">
    <property type="entry name" value="PAS domain"/>
    <property type="match status" value="1"/>
</dbReference>
<proteinExistence type="predicted"/>
<evidence type="ECO:0000313" key="19">
    <source>
        <dbReference type="EMBL" id="QEL21010.1"/>
    </source>
</evidence>
<comment type="cofactor">
    <cofactor evidence="2">
        <name>[4Fe-4S] cluster</name>
        <dbReference type="ChEBI" id="CHEBI:49883"/>
    </cofactor>
</comment>
<keyword evidence="12" id="KW-0902">Two-component regulatory system</keyword>
<dbReference type="InterPro" id="IPR005467">
    <property type="entry name" value="His_kinase_dom"/>
</dbReference>
<dbReference type="Gene3D" id="3.30.565.10">
    <property type="entry name" value="Histidine kinase-like ATPase, C-terminal domain"/>
    <property type="match status" value="1"/>
</dbReference>
<dbReference type="InterPro" id="IPR001789">
    <property type="entry name" value="Sig_transdc_resp-reg_receiver"/>
</dbReference>
<comment type="subcellular location">
    <subcellularLocation>
        <location evidence="3">Cytoplasm</location>
    </subcellularLocation>
</comment>
<dbReference type="InterPro" id="IPR003594">
    <property type="entry name" value="HATPase_dom"/>
</dbReference>
<sequence length="478" mass="51048">MTSSPPKPHLSETVPGRILAVDDDPSVRRFVHHLLTKAGHHVDQAEGVDEAVALFGRQDYDVALVDLDMPGRTGLDLLDEIRTGEIDVVPILLTGTSDVGAAVSGMKRGAFEYLPKPADPVTLRWTVARAVGMAHTRRRERVLESVVAEWGATFDACPDLMLVLNPDAQVVRANAGVVVRTGLSAAKLAGLRVEDAFPGILGDKVHELLSRVRDGETVPAVKQLDVPTGRHFLLSVSPIPATAGFIVIARDVSELASARQLQARLYRQLLTAQEDERSRIARELHDGIAQTLVSLAMGLGFAADATQPADGQTRLRELSQTANETLVEIRRMVQGLHPLVLDDLGLVAALKRLAETVTKSHGVRAELVVTAAPAERLPRGLEAALYRITQEALANVAKHASAKTVDVTLEVSGDAINLSIADDGCGFDPTASLHTAGGMGLSGLRERAERFGGTCRIDSHLGAGTTVTVEIPYAESSR</sequence>
<dbReference type="GO" id="GO:0005737">
    <property type="term" value="C:cytoplasm"/>
    <property type="evidence" value="ECO:0007669"/>
    <property type="project" value="UniProtKB-SubCell"/>
</dbReference>
<feature type="domain" description="Response regulatory" evidence="18">
    <location>
        <begin position="17"/>
        <end position="131"/>
    </location>
</feature>
<comment type="function">
    <text evidence="14">Member of the two-component regulatory system NreB/NreC involved in the control of dissimilatory nitrate/nitrite reduction in response to oxygen. NreB functions as a direct oxygen sensor histidine kinase which is autophosphorylated, in the absence of oxygen, probably at the conserved histidine residue, and transfers its phosphate group probably to a conserved aspartate residue of NreC. NreB/NreC activates the expression of the nitrate (narGHJI) and nitrite (nir) reductase operons, as well as the putative nitrate transporter gene narT.</text>
</comment>
<evidence type="ECO:0000256" key="13">
    <source>
        <dbReference type="ARBA" id="ARBA00023014"/>
    </source>
</evidence>
<evidence type="ECO:0000256" key="2">
    <source>
        <dbReference type="ARBA" id="ARBA00001966"/>
    </source>
</evidence>